<gene>
    <name evidence="1" type="primary">g509</name>
</gene>
<dbReference type="EMBL" id="LT960552">
    <property type="protein sequence ID" value="SOK59317.1"/>
    <property type="molecule type" value="Genomic_DNA"/>
</dbReference>
<protein>
    <submittedName>
        <fullName evidence="1">Uncharacterized protein</fullName>
    </submittedName>
</protein>
<accession>A0A2C9CZM9</accession>
<sequence length="90" mass="10191">MTHLNKSNLVENHSNILEFEYNGCTFYRNSKLRRFLNELFGATLVAVYSTNKDSDTNHGLDWSGEDIVTVTANGVVSHLGNSEWAHFTKL</sequence>
<reference evidence="2" key="1">
    <citation type="submission" date="2017-10" db="EMBL/GenBank/DDBJ databases">
        <authorList>
            <person name="Skurnik M."/>
        </authorList>
    </citation>
    <scope>NUCLEOTIDE SEQUENCE [LARGE SCALE GENOMIC DNA]</scope>
    <source>
        <strain evidence="2">fHe-Yen9-03</strain>
    </source>
</reference>
<organism evidence="1 2">
    <name type="scientific">Yersinia phage fHe-Yen9-03</name>
    <dbReference type="NCBI Taxonomy" id="2052743"/>
    <lineage>
        <taxon>Viruses</taxon>
        <taxon>Duplodnaviria</taxon>
        <taxon>Heunggongvirae</taxon>
        <taxon>Uroviricota</taxon>
        <taxon>Caudoviricetes</taxon>
        <taxon>Eneladusvirus</taxon>
        <taxon>Eneladusvirus Yen904</taxon>
    </lineage>
</organism>
<dbReference type="Proteomes" id="UP000241364">
    <property type="component" value="Chromosome i"/>
</dbReference>
<name>A0A2C9CZM9_9CAUD</name>
<proteinExistence type="predicted"/>
<evidence type="ECO:0000313" key="2">
    <source>
        <dbReference type="Proteomes" id="UP000241364"/>
    </source>
</evidence>
<evidence type="ECO:0000313" key="1">
    <source>
        <dbReference type="EMBL" id="SOK59317.1"/>
    </source>
</evidence>